<feature type="transmembrane region" description="Helical" evidence="5">
    <location>
        <begin position="394"/>
        <end position="423"/>
    </location>
</feature>
<dbReference type="Proteomes" id="UP000663929">
    <property type="component" value="Chromosome"/>
</dbReference>
<evidence type="ECO:0000313" key="7">
    <source>
        <dbReference type="Proteomes" id="UP000663929"/>
    </source>
</evidence>
<comment type="subcellular location">
    <subcellularLocation>
        <location evidence="1">Membrane</location>
        <topology evidence="1">Multi-pass membrane protein</topology>
    </subcellularLocation>
</comment>
<evidence type="ECO:0000256" key="4">
    <source>
        <dbReference type="ARBA" id="ARBA00023136"/>
    </source>
</evidence>
<feature type="transmembrane region" description="Helical" evidence="5">
    <location>
        <begin position="12"/>
        <end position="30"/>
    </location>
</feature>
<feature type="transmembrane region" description="Helical" evidence="5">
    <location>
        <begin position="66"/>
        <end position="93"/>
    </location>
</feature>
<dbReference type="PANTHER" id="PTHR10283">
    <property type="entry name" value="SOLUTE CARRIER FAMILY 13 MEMBER"/>
    <property type="match status" value="1"/>
</dbReference>
<protein>
    <submittedName>
        <fullName evidence="6">DASS family sodium-coupled anion symporter</fullName>
    </submittedName>
</protein>
<accession>A0A8A4TGI0</accession>
<dbReference type="KEGG" id="scor:J3U87_24020"/>
<evidence type="ECO:0000256" key="5">
    <source>
        <dbReference type="SAM" id="Phobius"/>
    </source>
</evidence>
<dbReference type="NCBIfam" id="TIGR00785">
    <property type="entry name" value="dass"/>
    <property type="match status" value="1"/>
</dbReference>
<keyword evidence="3 5" id="KW-1133">Transmembrane helix</keyword>
<dbReference type="RefSeq" id="WP_237378312.1">
    <property type="nucleotide sequence ID" value="NZ_CP071793.1"/>
</dbReference>
<evidence type="ECO:0000256" key="2">
    <source>
        <dbReference type="ARBA" id="ARBA00022692"/>
    </source>
</evidence>
<dbReference type="EMBL" id="CP071793">
    <property type="protein sequence ID" value="QTD48660.1"/>
    <property type="molecule type" value="Genomic_DNA"/>
</dbReference>
<feature type="transmembrane region" description="Helical" evidence="5">
    <location>
        <begin position="348"/>
        <end position="374"/>
    </location>
</feature>
<dbReference type="GO" id="GO:0022857">
    <property type="term" value="F:transmembrane transporter activity"/>
    <property type="evidence" value="ECO:0007669"/>
    <property type="project" value="InterPro"/>
</dbReference>
<feature type="transmembrane region" description="Helical" evidence="5">
    <location>
        <begin position="477"/>
        <end position="503"/>
    </location>
</feature>
<evidence type="ECO:0000313" key="6">
    <source>
        <dbReference type="EMBL" id="QTD48660.1"/>
    </source>
</evidence>
<keyword evidence="7" id="KW-1185">Reference proteome</keyword>
<evidence type="ECO:0000256" key="1">
    <source>
        <dbReference type="ARBA" id="ARBA00004141"/>
    </source>
</evidence>
<organism evidence="6 7">
    <name type="scientific">Sulfidibacter corallicola</name>
    <dbReference type="NCBI Taxonomy" id="2818388"/>
    <lineage>
        <taxon>Bacteria</taxon>
        <taxon>Pseudomonadati</taxon>
        <taxon>Acidobacteriota</taxon>
        <taxon>Holophagae</taxon>
        <taxon>Acanthopleuribacterales</taxon>
        <taxon>Acanthopleuribacteraceae</taxon>
        <taxon>Sulfidibacter</taxon>
    </lineage>
</organism>
<feature type="transmembrane region" description="Helical" evidence="5">
    <location>
        <begin position="435"/>
        <end position="457"/>
    </location>
</feature>
<feature type="transmembrane region" description="Helical" evidence="5">
    <location>
        <begin position="237"/>
        <end position="263"/>
    </location>
</feature>
<dbReference type="InterPro" id="IPR001898">
    <property type="entry name" value="SLC13A/DASS"/>
</dbReference>
<feature type="transmembrane region" description="Helical" evidence="5">
    <location>
        <begin position="139"/>
        <end position="158"/>
    </location>
</feature>
<sequence>MSSGFAKSTVFRWLGLGMCIFGIVGFLMPLPESMLDNARDIYMAMDEEARAQTSVYDTARRMQLTLALLAMCVIFFATEAVPLPAVALIIGLVQLFFGITPPSRIVASYAHDAVWFIAGSLALSGTFIKYGLDKRIGMLVVRFSGTHVKGMVFGILIGTSIPSAFIGGHAVAGMFLPIIMALYTLTNKTVPAPKLGKLLALCVAYGCMMGGPMAPTGGARNAIMIGFLTDFGIEISFLQWLLMGFLFTLVMAGILAMIMPLIFRPEVRRLDVAAQQLRKDLEKHGKMTRKQYLVGGVMLFVIFLWMTDKTLIRGVLGFSLGMGGIAITGAVIYILMGLTTWKDYEEGINWGVVVLYAGAISLGSAFKATGTSIWVADMIRVVIGPLGMDSGIPLLMLVVLLGAVFTNLVSAGATVAIIGPLVLGMAEQSGTSPLMVGLTLALSTATAFWLVIGTPASSIAYSSGLLTSKDYIRGGMFIWPLAVVVIIGVILLFWIPVLGLPVFE</sequence>
<feature type="transmembrane region" description="Helical" evidence="5">
    <location>
        <begin position="113"/>
        <end position="132"/>
    </location>
</feature>
<name>A0A8A4TGI0_SULCO</name>
<feature type="transmembrane region" description="Helical" evidence="5">
    <location>
        <begin position="292"/>
        <end position="308"/>
    </location>
</feature>
<feature type="transmembrane region" description="Helical" evidence="5">
    <location>
        <begin position="164"/>
        <end position="186"/>
    </location>
</feature>
<dbReference type="GO" id="GO:0005886">
    <property type="term" value="C:plasma membrane"/>
    <property type="evidence" value="ECO:0007669"/>
    <property type="project" value="TreeGrafter"/>
</dbReference>
<feature type="transmembrane region" description="Helical" evidence="5">
    <location>
        <begin position="314"/>
        <end position="336"/>
    </location>
</feature>
<feature type="transmembrane region" description="Helical" evidence="5">
    <location>
        <begin position="198"/>
        <end position="217"/>
    </location>
</feature>
<reference evidence="6" key="1">
    <citation type="submission" date="2021-03" db="EMBL/GenBank/DDBJ databases">
        <title>Acanthopleuribacteraceae sp. M133.</title>
        <authorList>
            <person name="Wang G."/>
        </authorList>
    </citation>
    <scope>NUCLEOTIDE SEQUENCE</scope>
    <source>
        <strain evidence="6">M133</strain>
    </source>
</reference>
<keyword evidence="4 5" id="KW-0472">Membrane</keyword>
<dbReference type="Pfam" id="PF00939">
    <property type="entry name" value="Na_sulph_symp"/>
    <property type="match status" value="1"/>
</dbReference>
<gene>
    <name evidence="6" type="ORF">J3U87_24020</name>
</gene>
<dbReference type="AlphaFoldDB" id="A0A8A4TGI0"/>
<keyword evidence="2 5" id="KW-0812">Transmembrane</keyword>
<proteinExistence type="predicted"/>
<evidence type="ECO:0000256" key="3">
    <source>
        <dbReference type="ARBA" id="ARBA00022989"/>
    </source>
</evidence>